<organism evidence="2 3">
    <name type="scientific">Aphanomyces stellatus</name>
    <dbReference type="NCBI Taxonomy" id="120398"/>
    <lineage>
        <taxon>Eukaryota</taxon>
        <taxon>Sar</taxon>
        <taxon>Stramenopiles</taxon>
        <taxon>Oomycota</taxon>
        <taxon>Saprolegniomycetes</taxon>
        <taxon>Saprolegniales</taxon>
        <taxon>Verrucalvaceae</taxon>
        <taxon>Aphanomyces</taxon>
    </lineage>
</organism>
<evidence type="ECO:0000313" key="2">
    <source>
        <dbReference type="EMBL" id="VFT86435.1"/>
    </source>
</evidence>
<reference evidence="2 3" key="1">
    <citation type="submission" date="2019-03" db="EMBL/GenBank/DDBJ databases">
        <authorList>
            <person name="Gaulin E."/>
            <person name="Dumas B."/>
        </authorList>
    </citation>
    <scope>NUCLEOTIDE SEQUENCE [LARGE SCALE GENOMIC DNA]</scope>
    <source>
        <strain evidence="2">CBS 568.67</strain>
    </source>
</reference>
<dbReference type="Proteomes" id="UP000332933">
    <property type="component" value="Unassembled WGS sequence"/>
</dbReference>
<proteinExistence type="predicted"/>
<keyword evidence="3" id="KW-1185">Reference proteome</keyword>
<sequence>MRGVFEATEVTIPTSFVILDTDLTKTSTANGTNKLDNILKFTCTNTIQFGETLADAVNGKPVFLSTGDDAYLYLVDEVDGTPIAPPSSDNAVYPIRIHK</sequence>
<name>A0A485KNM4_9STRA</name>
<protein>
    <submittedName>
        <fullName evidence="2">Aste57867_9556 protein</fullName>
    </submittedName>
</protein>
<accession>A0A485KNM4</accession>
<evidence type="ECO:0000313" key="1">
    <source>
        <dbReference type="EMBL" id="KAF0699898.1"/>
    </source>
</evidence>
<gene>
    <name evidence="2" type="primary">Aste57867_9556</name>
    <name evidence="1" type="ORF">As57867_009519</name>
    <name evidence="2" type="ORF">ASTE57867_9556</name>
</gene>
<reference evidence="1" key="2">
    <citation type="submission" date="2019-06" db="EMBL/GenBank/DDBJ databases">
        <title>Genomics analysis of Aphanomyces spp. identifies a new class of oomycete effector associated with host adaptation.</title>
        <authorList>
            <person name="Gaulin E."/>
        </authorList>
    </citation>
    <scope>NUCLEOTIDE SEQUENCE</scope>
    <source>
        <strain evidence="1">CBS 578.67</strain>
    </source>
</reference>
<evidence type="ECO:0000313" key="3">
    <source>
        <dbReference type="Proteomes" id="UP000332933"/>
    </source>
</evidence>
<dbReference type="OrthoDB" id="206385at2759"/>
<dbReference type="EMBL" id="CAADRA010005170">
    <property type="protein sequence ID" value="VFT86435.1"/>
    <property type="molecule type" value="Genomic_DNA"/>
</dbReference>
<dbReference type="EMBL" id="VJMH01005149">
    <property type="protein sequence ID" value="KAF0699898.1"/>
    <property type="molecule type" value="Genomic_DNA"/>
</dbReference>
<dbReference type="AlphaFoldDB" id="A0A485KNM4"/>